<evidence type="ECO:0000256" key="1">
    <source>
        <dbReference type="SAM" id="Phobius"/>
    </source>
</evidence>
<comment type="caution">
    <text evidence="2">The sequence shown here is derived from an EMBL/GenBank/DDBJ whole genome shotgun (WGS) entry which is preliminary data.</text>
</comment>
<gene>
    <name evidence="2" type="ORF">NPIL_136481</name>
</gene>
<proteinExistence type="predicted"/>
<dbReference type="EMBL" id="BMAW01089958">
    <property type="protein sequence ID" value="GFS42403.1"/>
    <property type="molecule type" value="Genomic_DNA"/>
</dbReference>
<feature type="transmembrane region" description="Helical" evidence="1">
    <location>
        <begin position="89"/>
        <end position="108"/>
    </location>
</feature>
<evidence type="ECO:0000313" key="2">
    <source>
        <dbReference type="EMBL" id="GFS42403.1"/>
    </source>
</evidence>
<dbReference type="AlphaFoldDB" id="A0A8X6KDY6"/>
<protein>
    <submittedName>
        <fullName evidence="2">Uncharacterized protein</fullName>
    </submittedName>
</protein>
<organism evidence="2 3">
    <name type="scientific">Nephila pilipes</name>
    <name type="common">Giant wood spider</name>
    <name type="synonym">Nephila maculata</name>
    <dbReference type="NCBI Taxonomy" id="299642"/>
    <lineage>
        <taxon>Eukaryota</taxon>
        <taxon>Metazoa</taxon>
        <taxon>Ecdysozoa</taxon>
        <taxon>Arthropoda</taxon>
        <taxon>Chelicerata</taxon>
        <taxon>Arachnida</taxon>
        <taxon>Araneae</taxon>
        <taxon>Araneomorphae</taxon>
        <taxon>Entelegynae</taxon>
        <taxon>Araneoidea</taxon>
        <taxon>Nephilidae</taxon>
        <taxon>Nephila</taxon>
    </lineage>
</organism>
<accession>A0A8X6KDY6</accession>
<keyword evidence="1" id="KW-0472">Membrane</keyword>
<name>A0A8X6KDY6_NEPPI</name>
<keyword evidence="3" id="KW-1185">Reference proteome</keyword>
<dbReference type="Proteomes" id="UP000887013">
    <property type="component" value="Unassembled WGS sequence"/>
</dbReference>
<evidence type="ECO:0000313" key="3">
    <source>
        <dbReference type="Proteomes" id="UP000887013"/>
    </source>
</evidence>
<keyword evidence="1" id="KW-1133">Transmembrane helix</keyword>
<sequence length="111" mass="12966">MKQLPSLKASYIYLVPSERSQRDLNVPQKAQEFLRYKGYLIISPEEPERKSRIVPLRDLLPQPQFAFIILFRLVQFCVKATYTKTTFSVFVYSLANIYLSIPLSSLTLRSF</sequence>
<reference evidence="2" key="1">
    <citation type="submission" date="2020-08" db="EMBL/GenBank/DDBJ databases">
        <title>Multicomponent nature underlies the extraordinary mechanical properties of spider dragline silk.</title>
        <authorList>
            <person name="Kono N."/>
            <person name="Nakamura H."/>
            <person name="Mori M."/>
            <person name="Yoshida Y."/>
            <person name="Ohtoshi R."/>
            <person name="Malay A.D."/>
            <person name="Moran D.A.P."/>
            <person name="Tomita M."/>
            <person name="Numata K."/>
            <person name="Arakawa K."/>
        </authorList>
    </citation>
    <scope>NUCLEOTIDE SEQUENCE</scope>
</reference>
<keyword evidence="1" id="KW-0812">Transmembrane</keyword>